<accession>A0A4V6DGY9</accession>
<dbReference type="Proteomes" id="UP000310108">
    <property type="component" value="Unassembled WGS sequence"/>
</dbReference>
<sequence>MQLTTLAAGLLALAAASASADPAMGTIKMFFDPDSDCTGTPTPSNGGGGGLSVWIPPDYVGRCHRIPVAVGNKPYKRFSASVLAPIFSFELYTDSGCQNLATNASDVCVSDVVSYIGRRRDGN</sequence>
<evidence type="ECO:0000313" key="2">
    <source>
        <dbReference type="EMBL" id="TKW54596.1"/>
    </source>
</evidence>
<dbReference type="OrthoDB" id="4832625at2759"/>
<evidence type="ECO:0000313" key="3">
    <source>
        <dbReference type="Proteomes" id="UP000310108"/>
    </source>
</evidence>
<dbReference type="AlphaFoldDB" id="A0A4V6DGY9"/>
<protein>
    <submittedName>
        <fullName evidence="2">Uncharacterized protein</fullName>
    </submittedName>
</protein>
<reference evidence="2 3" key="1">
    <citation type="journal article" date="2019" name="PLoS ONE">
        <title>Comparative genome analysis indicates high evolutionary potential of pathogenicity genes in Colletotrichum tanaceti.</title>
        <authorList>
            <person name="Lelwala R.V."/>
            <person name="Korhonen P.K."/>
            <person name="Young N.D."/>
            <person name="Scott J.B."/>
            <person name="Ades P.A."/>
            <person name="Gasser R.B."/>
            <person name="Taylor P.W.J."/>
        </authorList>
    </citation>
    <scope>NUCLEOTIDE SEQUENCE [LARGE SCALE GENOMIC DNA]</scope>
    <source>
        <strain evidence="2">BRIP57314</strain>
    </source>
</reference>
<keyword evidence="1" id="KW-0732">Signal</keyword>
<dbReference type="EMBL" id="PJEX01000129">
    <property type="protein sequence ID" value="TKW54596.1"/>
    <property type="molecule type" value="Genomic_DNA"/>
</dbReference>
<evidence type="ECO:0000256" key="1">
    <source>
        <dbReference type="SAM" id="SignalP"/>
    </source>
</evidence>
<proteinExistence type="predicted"/>
<feature type="chain" id="PRO_5020909387" evidence="1">
    <location>
        <begin position="21"/>
        <end position="123"/>
    </location>
</feature>
<comment type="caution">
    <text evidence="2">The sequence shown here is derived from an EMBL/GenBank/DDBJ whole genome shotgun (WGS) entry which is preliminary data.</text>
</comment>
<feature type="signal peptide" evidence="1">
    <location>
        <begin position="1"/>
        <end position="20"/>
    </location>
</feature>
<keyword evidence="3" id="KW-1185">Reference proteome</keyword>
<organism evidence="2 3">
    <name type="scientific">Colletotrichum tanaceti</name>
    <dbReference type="NCBI Taxonomy" id="1306861"/>
    <lineage>
        <taxon>Eukaryota</taxon>
        <taxon>Fungi</taxon>
        <taxon>Dikarya</taxon>
        <taxon>Ascomycota</taxon>
        <taxon>Pezizomycotina</taxon>
        <taxon>Sordariomycetes</taxon>
        <taxon>Hypocreomycetidae</taxon>
        <taxon>Glomerellales</taxon>
        <taxon>Glomerellaceae</taxon>
        <taxon>Colletotrichum</taxon>
        <taxon>Colletotrichum destructivum species complex</taxon>
    </lineage>
</organism>
<name>A0A4V6DGY9_9PEZI</name>
<gene>
    <name evidence="2" type="ORF">CTA1_3436</name>
</gene>